<dbReference type="Proteomes" id="UP000185596">
    <property type="component" value="Unassembled WGS sequence"/>
</dbReference>
<dbReference type="InterPro" id="IPR002347">
    <property type="entry name" value="SDR_fam"/>
</dbReference>
<dbReference type="InterPro" id="IPR036291">
    <property type="entry name" value="NAD(P)-bd_dom_sf"/>
</dbReference>
<keyword evidence="5" id="KW-1185">Reference proteome</keyword>
<keyword evidence="3" id="KW-1133">Transmembrane helix</keyword>
<dbReference type="Pfam" id="PF13561">
    <property type="entry name" value="adh_short_C2"/>
    <property type="match status" value="1"/>
</dbReference>
<evidence type="ECO:0000256" key="2">
    <source>
        <dbReference type="ARBA" id="ARBA00023002"/>
    </source>
</evidence>
<keyword evidence="3" id="KW-0812">Transmembrane</keyword>
<dbReference type="InterPro" id="IPR020904">
    <property type="entry name" value="Sc_DH/Rdtase_CS"/>
</dbReference>
<evidence type="ECO:0000313" key="4">
    <source>
        <dbReference type="EMBL" id="OLF18509.1"/>
    </source>
</evidence>
<name>A0A1Q8CVX9_9PSEU</name>
<dbReference type="Gene3D" id="3.40.50.720">
    <property type="entry name" value="NAD(P)-binding Rossmann-like Domain"/>
    <property type="match status" value="1"/>
</dbReference>
<dbReference type="PRINTS" id="PR00080">
    <property type="entry name" value="SDRFAMILY"/>
</dbReference>
<keyword evidence="3" id="KW-0472">Membrane</keyword>
<evidence type="ECO:0000313" key="5">
    <source>
        <dbReference type="Proteomes" id="UP000185596"/>
    </source>
</evidence>
<dbReference type="PROSITE" id="PS00061">
    <property type="entry name" value="ADH_SHORT"/>
    <property type="match status" value="1"/>
</dbReference>
<protein>
    <recommendedName>
        <fullName evidence="6">Short-chain dehydrogenase</fullName>
    </recommendedName>
</protein>
<evidence type="ECO:0000256" key="3">
    <source>
        <dbReference type="SAM" id="Phobius"/>
    </source>
</evidence>
<comment type="similarity">
    <text evidence="1">Belongs to the short-chain dehydrogenases/reductases (SDR) family.</text>
</comment>
<sequence>MSDLEDKVVMVTGAGSGIGRAAVAAFAAAGALVVAAGRRLDPLRESLALAGLDPARGAVVACDVTEEDSVEAAVGTAVATFGRLDAALNTAGTFGPSAPLTQARYTDAAAVVAVNLMGMWSCLKHQARAMAETGGGSIVTTGSVSSFLGHSGSPMYAATKHAVVGLTKAAALQLAPLGIRVNAVCPGSTDTPMLRELYPSDEQLRARARRAPLGRIGEPAEVAAAAVWLAGPLSGYVTGQALAVDGGVTAGTAAPVAAPPVR</sequence>
<dbReference type="RefSeq" id="WP_075124536.1">
    <property type="nucleotide sequence ID" value="NZ_MSIE01000007.1"/>
</dbReference>
<accession>A0A1Q8CVX9</accession>
<dbReference type="CDD" id="cd05233">
    <property type="entry name" value="SDR_c"/>
    <property type="match status" value="1"/>
</dbReference>
<dbReference type="PANTHER" id="PTHR24321">
    <property type="entry name" value="DEHYDROGENASES, SHORT CHAIN"/>
    <property type="match status" value="1"/>
</dbReference>
<dbReference type="AlphaFoldDB" id="A0A1Q8CVX9"/>
<gene>
    <name evidence="4" type="ORF">BU204_06020</name>
</gene>
<dbReference type="GO" id="GO:0016491">
    <property type="term" value="F:oxidoreductase activity"/>
    <property type="evidence" value="ECO:0007669"/>
    <property type="project" value="UniProtKB-KW"/>
</dbReference>
<dbReference type="PANTHER" id="PTHR24321:SF8">
    <property type="entry name" value="ESTRADIOL 17-BETA-DEHYDROGENASE 8-RELATED"/>
    <property type="match status" value="1"/>
</dbReference>
<dbReference type="STRING" id="1912961.BU204_06020"/>
<dbReference type="EMBL" id="MSIE01000007">
    <property type="protein sequence ID" value="OLF18509.1"/>
    <property type="molecule type" value="Genomic_DNA"/>
</dbReference>
<dbReference type="SUPFAM" id="SSF51735">
    <property type="entry name" value="NAD(P)-binding Rossmann-fold domains"/>
    <property type="match status" value="1"/>
</dbReference>
<proteinExistence type="inferred from homology"/>
<evidence type="ECO:0000256" key="1">
    <source>
        <dbReference type="ARBA" id="ARBA00006484"/>
    </source>
</evidence>
<dbReference type="PRINTS" id="PR00081">
    <property type="entry name" value="GDHRDH"/>
</dbReference>
<keyword evidence="2" id="KW-0560">Oxidoreductase</keyword>
<dbReference type="FunFam" id="3.40.50.720:FF:000084">
    <property type="entry name" value="Short-chain dehydrogenase reductase"/>
    <property type="match status" value="1"/>
</dbReference>
<dbReference type="OrthoDB" id="7064009at2"/>
<reference evidence="4 5" key="1">
    <citation type="submission" date="2016-12" db="EMBL/GenBank/DDBJ databases">
        <title>The draft genome sequence of Actinophytocola sp. 11-183.</title>
        <authorList>
            <person name="Wang W."/>
            <person name="Yuan L."/>
        </authorList>
    </citation>
    <scope>NUCLEOTIDE SEQUENCE [LARGE SCALE GENOMIC DNA]</scope>
    <source>
        <strain evidence="4 5">11-183</strain>
    </source>
</reference>
<evidence type="ECO:0008006" key="6">
    <source>
        <dbReference type="Google" id="ProtNLM"/>
    </source>
</evidence>
<organism evidence="4 5">
    <name type="scientific">Actinophytocola xanthii</name>
    <dbReference type="NCBI Taxonomy" id="1912961"/>
    <lineage>
        <taxon>Bacteria</taxon>
        <taxon>Bacillati</taxon>
        <taxon>Actinomycetota</taxon>
        <taxon>Actinomycetes</taxon>
        <taxon>Pseudonocardiales</taxon>
        <taxon>Pseudonocardiaceae</taxon>
    </lineage>
</organism>
<comment type="caution">
    <text evidence="4">The sequence shown here is derived from an EMBL/GenBank/DDBJ whole genome shotgun (WGS) entry which is preliminary data.</text>
</comment>
<feature type="transmembrane region" description="Helical" evidence="3">
    <location>
        <begin position="17"/>
        <end position="37"/>
    </location>
</feature>